<comment type="caution">
    <text evidence="5">The sequence shown here is derived from an EMBL/GenBank/DDBJ whole genome shotgun (WGS) entry which is preliminary data.</text>
</comment>
<sequence length="203" mass="21391">MRKGLVAMLAAGLVALTACGGGGIVTFSGVTHDPYQVPATPLTNTDGSPYSLTTNTTKPLTLVFFGYTHCPDICPMVMSNLASAMTRLDDADRRSVDVVFITTDPARDTEAVLRGYLDHYDPGFIGLTGDLQTIVDVAKPLAVYVSDGTKLPSGGYDLNTHSTQVTAIGSDDTSTVLWTMDTSSAQFAADIQAILHGKAPKES</sequence>
<evidence type="ECO:0000256" key="2">
    <source>
        <dbReference type="ARBA" id="ARBA00023008"/>
    </source>
</evidence>
<feature type="domain" description="Thioredoxin" evidence="4">
    <location>
        <begin position="31"/>
        <end position="196"/>
    </location>
</feature>
<feature type="chain" id="PRO_5046137558" evidence="3">
    <location>
        <begin position="21"/>
        <end position="203"/>
    </location>
</feature>
<dbReference type="EMBL" id="BAAAPB010000002">
    <property type="protein sequence ID" value="GAA1961040.1"/>
    <property type="molecule type" value="Genomic_DNA"/>
</dbReference>
<dbReference type="SUPFAM" id="SSF52833">
    <property type="entry name" value="Thioredoxin-like"/>
    <property type="match status" value="1"/>
</dbReference>
<dbReference type="CDD" id="cd02968">
    <property type="entry name" value="SCO"/>
    <property type="match status" value="1"/>
</dbReference>
<dbReference type="PANTHER" id="PTHR12151:SF25">
    <property type="entry name" value="LINALOOL DEHYDRATASE_ISOMERASE DOMAIN-CONTAINING PROTEIN"/>
    <property type="match status" value="1"/>
</dbReference>
<gene>
    <name evidence="5" type="ORF">GCM10009798_20990</name>
</gene>
<comment type="similarity">
    <text evidence="1">Belongs to the SCO1/2 family.</text>
</comment>
<organism evidence="5 6">
    <name type="scientific">Nocardioides panacihumi</name>
    <dbReference type="NCBI Taxonomy" id="400774"/>
    <lineage>
        <taxon>Bacteria</taxon>
        <taxon>Bacillati</taxon>
        <taxon>Actinomycetota</taxon>
        <taxon>Actinomycetes</taxon>
        <taxon>Propionibacteriales</taxon>
        <taxon>Nocardioidaceae</taxon>
        <taxon>Nocardioides</taxon>
    </lineage>
</organism>
<dbReference type="PROSITE" id="PS51352">
    <property type="entry name" value="THIOREDOXIN_2"/>
    <property type="match status" value="1"/>
</dbReference>
<protein>
    <submittedName>
        <fullName evidence="5">SCO family protein</fullName>
    </submittedName>
</protein>
<dbReference type="RefSeq" id="WP_344044770.1">
    <property type="nucleotide sequence ID" value="NZ_BAAAPB010000002.1"/>
</dbReference>
<dbReference type="InterPro" id="IPR036249">
    <property type="entry name" value="Thioredoxin-like_sf"/>
</dbReference>
<dbReference type="PANTHER" id="PTHR12151">
    <property type="entry name" value="ELECTRON TRANSPORT PROTIN SCO1/SENC FAMILY MEMBER"/>
    <property type="match status" value="1"/>
</dbReference>
<dbReference type="PROSITE" id="PS51257">
    <property type="entry name" value="PROKAR_LIPOPROTEIN"/>
    <property type="match status" value="1"/>
</dbReference>
<dbReference type="InterPro" id="IPR013766">
    <property type="entry name" value="Thioredoxin_domain"/>
</dbReference>
<dbReference type="Pfam" id="PF02630">
    <property type="entry name" value="SCO1-SenC"/>
    <property type="match status" value="1"/>
</dbReference>
<keyword evidence="3" id="KW-0732">Signal</keyword>
<proteinExistence type="inferred from homology"/>
<dbReference type="Gene3D" id="3.40.30.10">
    <property type="entry name" value="Glutaredoxin"/>
    <property type="match status" value="1"/>
</dbReference>
<evidence type="ECO:0000313" key="6">
    <source>
        <dbReference type="Proteomes" id="UP001500571"/>
    </source>
</evidence>
<dbReference type="Proteomes" id="UP001500571">
    <property type="component" value="Unassembled WGS sequence"/>
</dbReference>
<feature type="signal peptide" evidence="3">
    <location>
        <begin position="1"/>
        <end position="20"/>
    </location>
</feature>
<keyword evidence="2" id="KW-0186">Copper</keyword>
<name>A0ABN2QZL4_9ACTN</name>
<accession>A0ABN2QZL4</accession>
<keyword evidence="6" id="KW-1185">Reference proteome</keyword>
<evidence type="ECO:0000259" key="4">
    <source>
        <dbReference type="PROSITE" id="PS51352"/>
    </source>
</evidence>
<reference evidence="5 6" key="1">
    <citation type="journal article" date="2019" name="Int. J. Syst. Evol. Microbiol.">
        <title>The Global Catalogue of Microorganisms (GCM) 10K type strain sequencing project: providing services to taxonomists for standard genome sequencing and annotation.</title>
        <authorList>
            <consortium name="The Broad Institute Genomics Platform"/>
            <consortium name="The Broad Institute Genome Sequencing Center for Infectious Disease"/>
            <person name="Wu L."/>
            <person name="Ma J."/>
        </authorList>
    </citation>
    <scope>NUCLEOTIDE SEQUENCE [LARGE SCALE GENOMIC DNA]</scope>
    <source>
        <strain evidence="5 6">JCM 15309</strain>
    </source>
</reference>
<evidence type="ECO:0000313" key="5">
    <source>
        <dbReference type="EMBL" id="GAA1961040.1"/>
    </source>
</evidence>
<evidence type="ECO:0000256" key="3">
    <source>
        <dbReference type="SAM" id="SignalP"/>
    </source>
</evidence>
<evidence type="ECO:0000256" key="1">
    <source>
        <dbReference type="ARBA" id="ARBA00010996"/>
    </source>
</evidence>
<dbReference type="InterPro" id="IPR003782">
    <property type="entry name" value="SCO1/SenC"/>
</dbReference>